<feature type="compositionally biased region" description="Low complexity" evidence="1">
    <location>
        <begin position="193"/>
        <end position="219"/>
    </location>
</feature>
<protein>
    <submittedName>
        <fullName evidence="2">Uncharacterized protein</fullName>
    </submittedName>
</protein>
<feature type="compositionally biased region" description="Low complexity" evidence="1">
    <location>
        <begin position="158"/>
        <end position="186"/>
    </location>
</feature>
<feature type="compositionally biased region" description="Polar residues" evidence="1">
    <location>
        <begin position="118"/>
        <end position="130"/>
    </location>
</feature>
<feature type="compositionally biased region" description="Basic and acidic residues" evidence="1">
    <location>
        <begin position="25"/>
        <end position="50"/>
    </location>
</feature>
<comment type="caution">
    <text evidence="2">The sequence shown here is derived from an EMBL/GenBank/DDBJ whole genome shotgun (WGS) entry which is preliminary data.</text>
</comment>
<sequence length="330" mass="34594">MNRNSTPRLGMPSSRPSTRTLKRHLGAEAHYPHEPAQEDRKADDHEDCAGEKNGGLDVRWDSEQATWRGAEEPENGEGVGRSDGAMGDILVDGPADLPSSLMYLLPVHAPSLDISQRPLPSQLPNNHPSNAVTAPATTGGSGAGSPTAPVAVPTSILTEAGGTEGSGTAMSSSSSSSPAATTSFGAEQEQPISVGATDTSSASSTFAAPATANSTTTASENNAPALPGAIIQALHSWFAGHLDGVRQLEGVMFEQEAMRWNVGVLREVIMRRASASTNASGRRVSWVLHMNGNVDGNMNVNNNVDMNVRREMTAMGKTARNKVVSLFMEP</sequence>
<keyword evidence="3" id="KW-1185">Reference proteome</keyword>
<feature type="region of interest" description="Disordered" evidence="1">
    <location>
        <begin position="115"/>
        <end position="220"/>
    </location>
</feature>
<name>A0A409X675_PSICY</name>
<evidence type="ECO:0000256" key="1">
    <source>
        <dbReference type="SAM" id="MobiDB-lite"/>
    </source>
</evidence>
<dbReference type="AlphaFoldDB" id="A0A409X675"/>
<dbReference type="InParanoid" id="A0A409X675"/>
<proteinExistence type="predicted"/>
<evidence type="ECO:0000313" key="3">
    <source>
        <dbReference type="Proteomes" id="UP000283269"/>
    </source>
</evidence>
<feature type="region of interest" description="Disordered" evidence="1">
    <location>
        <begin position="1"/>
        <end position="91"/>
    </location>
</feature>
<gene>
    <name evidence="2" type="ORF">CVT25_006883</name>
</gene>
<evidence type="ECO:0000313" key="2">
    <source>
        <dbReference type="EMBL" id="PPQ86237.1"/>
    </source>
</evidence>
<dbReference type="EMBL" id="NHYD01002532">
    <property type="protein sequence ID" value="PPQ86237.1"/>
    <property type="molecule type" value="Genomic_DNA"/>
</dbReference>
<dbReference type="Proteomes" id="UP000283269">
    <property type="component" value="Unassembled WGS sequence"/>
</dbReference>
<reference evidence="2 3" key="1">
    <citation type="journal article" date="2018" name="Evol. Lett.">
        <title>Horizontal gene cluster transfer increased hallucinogenic mushroom diversity.</title>
        <authorList>
            <person name="Reynolds H.T."/>
            <person name="Vijayakumar V."/>
            <person name="Gluck-Thaler E."/>
            <person name="Korotkin H.B."/>
            <person name="Matheny P.B."/>
            <person name="Slot J.C."/>
        </authorList>
    </citation>
    <scope>NUCLEOTIDE SEQUENCE [LARGE SCALE GENOMIC DNA]</scope>
    <source>
        <strain evidence="2 3">2631</strain>
    </source>
</reference>
<feature type="compositionally biased region" description="Low complexity" evidence="1">
    <location>
        <begin position="131"/>
        <end position="151"/>
    </location>
</feature>
<organism evidence="2 3">
    <name type="scientific">Psilocybe cyanescens</name>
    <dbReference type="NCBI Taxonomy" id="93625"/>
    <lineage>
        <taxon>Eukaryota</taxon>
        <taxon>Fungi</taxon>
        <taxon>Dikarya</taxon>
        <taxon>Basidiomycota</taxon>
        <taxon>Agaricomycotina</taxon>
        <taxon>Agaricomycetes</taxon>
        <taxon>Agaricomycetidae</taxon>
        <taxon>Agaricales</taxon>
        <taxon>Agaricineae</taxon>
        <taxon>Strophariaceae</taxon>
        <taxon>Psilocybe</taxon>
    </lineage>
</organism>
<accession>A0A409X675</accession>